<reference evidence="2 3" key="1">
    <citation type="journal article" date="2020" name="ISME J.">
        <title>Uncovering the hidden diversity of litter-decomposition mechanisms in mushroom-forming fungi.</title>
        <authorList>
            <person name="Floudas D."/>
            <person name="Bentzer J."/>
            <person name="Ahren D."/>
            <person name="Johansson T."/>
            <person name="Persson P."/>
            <person name="Tunlid A."/>
        </authorList>
    </citation>
    <scope>NUCLEOTIDE SEQUENCE [LARGE SCALE GENOMIC DNA]</scope>
    <source>
        <strain evidence="2 3">CBS 101986</strain>
    </source>
</reference>
<dbReference type="AlphaFoldDB" id="A0A8H5F4S6"/>
<proteinExistence type="predicted"/>
<comment type="caution">
    <text evidence="2">The sequence shown here is derived from an EMBL/GenBank/DDBJ whole genome shotgun (WGS) entry which is preliminary data.</text>
</comment>
<feature type="compositionally biased region" description="Acidic residues" evidence="1">
    <location>
        <begin position="58"/>
        <end position="67"/>
    </location>
</feature>
<protein>
    <submittedName>
        <fullName evidence="2">Uncharacterized protein</fullName>
    </submittedName>
</protein>
<name>A0A8H5F4S6_9AGAR</name>
<accession>A0A8H5F4S6</accession>
<evidence type="ECO:0000256" key="1">
    <source>
        <dbReference type="SAM" id="MobiDB-lite"/>
    </source>
</evidence>
<dbReference type="Proteomes" id="UP000567179">
    <property type="component" value="Unassembled WGS sequence"/>
</dbReference>
<evidence type="ECO:0000313" key="3">
    <source>
        <dbReference type="Proteomes" id="UP000567179"/>
    </source>
</evidence>
<gene>
    <name evidence="2" type="ORF">D9619_012865</name>
</gene>
<feature type="region of interest" description="Disordered" evidence="1">
    <location>
        <begin position="248"/>
        <end position="276"/>
    </location>
</feature>
<feature type="region of interest" description="Disordered" evidence="1">
    <location>
        <begin position="40"/>
        <end position="74"/>
    </location>
</feature>
<keyword evidence="3" id="KW-1185">Reference proteome</keyword>
<evidence type="ECO:0000313" key="2">
    <source>
        <dbReference type="EMBL" id="KAF5323684.1"/>
    </source>
</evidence>
<dbReference type="EMBL" id="JAACJJ010000017">
    <property type="protein sequence ID" value="KAF5323684.1"/>
    <property type="molecule type" value="Genomic_DNA"/>
</dbReference>
<sequence>MMSSYSGCLILSGHENSTRNSALMPDNQLDVSQKRLDWPTEPIRWRPSSSSNSHSDTDYDMSDDTEGSPEPQSSLDLCVTVDQIQDFFNHGYEYITPEEDIAKDEEALASAFKTLDSAMPVFTETNSFVSQSTTASPSLYSDFNAPFTPTEPYFSKFVALPRSVVNQLPLGSTNVARYTTIDPYMLIGIPPDPSNFLMDRVMAAREKAMARDVKGVTFLLPDSSPSCDAQEDGAHGSKYAELASSGAHPIVQPPQDLPSGTDEGTSGPVSPTMIWL</sequence>
<organism evidence="2 3">
    <name type="scientific">Psilocybe cf. subviscida</name>
    <dbReference type="NCBI Taxonomy" id="2480587"/>
    <lineage>
        <taxon>Eukaryota</taxon>
        <taxon>Fungi</taxon>
        <taxon>Dikarya</taxon>
        <taxon>Basidiomycota</taxon>
        <taxon>Agaricomycotina</taxon>
        <taxon>Agaricomycetes</taxon>
        <taxon>Agaricomycetidae</taxon>
        <taxon>Agaricales</taxon>
        <taxon>Agaricineae</taxon>
        <taxon>Strophariaceae</taxon>
        <taxon>Psilocybe</taxon>
    </lineage>
</organism>